<sequence length="54" mass="6103">MIKMKFFVLFGLNTCLNRGCGNFQGGEIEQGEDHTTALMREIKEELHCDIVVGE</sequence>
<dbReference type="InterPro" id="IPR015797">
    <property type="entry name" value="NUDIX_hydrolase-like_dom_sf"/>
</dbReference>
<comment type="caution">
    <text evidence="1">The sequence shown here is derived from an EMBL/GenBank/DDBJ whole genome shotgun (WGS) entry which is preliminary data.</text>
</comment>
<reference evidence="1 2" key="1">
    <citation type="submission" date="2024-09" db="EMBL/GenBank/DDBJ databases">
        <authorList>
            <person name="Ruan L."/>
        </authorList>
    </citation>
    <scope>NUCLEOTIDE SEQUENCE [LARGE SCALE GENOMIC DNA]</scope>
    <source>
        <strain evidence="1 2">D33</strain>
    </source>
</reference>
<keyword evidence="2" id="KW-1185">Reference proteome</keyword>
<protein>
    <submittedName>
        <fullName evidence="1">NUDIX domain-containing protein</fullName>
    </submittedName>
</protein>
<gene>
    <name evidence="1" type="ORF">ACE3NQ_24970</name>
</gene>
<dbReference type="SUPFAM" id="SSF55811">
    <property type="entry name" value="Nudix"/>
    <property type="match status" value="1"/>
</dbReference>
<dbReference type="Gene3D" id="3.90.79.10">
    <property type="entry name" value="Nucleoside Triphosphate Pyrophosphohydrolase"/>
    <property type="match status" value="1"/>
</dbReference>
<accession>A0ABV5BEN2</accession>
<name>A0ABV5BEN2_9BACL</name>
<organism evidence="1 2">
    <name type="scientific">Paenibacillus terreus</name>
    <dbReference type="NCBI Taxonomy" id="1387834"/>
    <lineage>
        <taxon>Bacteria</taxon>
        <taxon>Bacillati</taxon>
        <taxon>Bacillota</taxon>
        <taxon>Bacilli</taxon>
        <taxon>Bacillales</taxon>
        <taxon>Paenibacillaceae</taxon>
        <taxon>Paenibacillus</taxon>
    </lineage>
</organism>
<dbReference type="EMBL" id="JBHILM010000036">
    <property type="protein sequence ID" value="MFB5684167.1"/>
    <property type="molecule type" value="Genomic_DNA"/>
</dbReference>
<dbReference type="Proteomes" id="UP001580407">
    <property type="component" value="Unassembled WGS sequence"/>
</dbReference>
<proteinExistence type="predicted"/>
<dbReference type="RefSeq" id="WP_375527884.1">
    <property type="nucleotide sequence ID" value="NZ_JBHILM010000036.1"/>
</dbReference>
<evidence type="ECO:0000313" key="2">
    <source>
        <dbReference type="Proteomes" id="UP001580407"/>
    </source>
</evidence>
<evidence type="ECO:0000313" key="1">
    <source>
        <dbReference type="EMBL" id="MFB5684167.1"/>
    </source>
</evidence>